<dbReference type="EMBL" id="CP019344">
    <property type="protein sequence ID" value="ARN77432.1"/>
    <property type="molecule type" value="Genomic_DNA"/>
</dbReference>
<keyword evidence="2" id="KW-0378">Hydrolase</keyword>
<keyword evidence="1" id="KW-0479">Metal-binding</keyword>
<dbReference type="Pfam" id="PF03571">
    <property type="entry name" value="Peptidase_M49"/>
    <property type="match status" value="1"/>
</dbReference>
<proteinExistence type="predicted"/>
<evidence type="ECO:0000256" key="1">
    <source>
        <dbReference type="ARBA" id="ARBA00022723"/>
    </source>
</evidence>
<evidence type="ECO:0000256" key="2">
    <source>
        <dbReference type="ARBA" id="ARBA00022801"/>
    </source>
</evidence>
<dbReference type="RefSeq" id="WP_085766236.1">
    <property type="nucleotide sequence ID" value="NZ_CP019344.1"/>
</dbReference>
<accession>A0A1W6MIL5</accession>
<dbReference type="STRING" id="331648.BST97_05220"/>
<keyword evidence="4" id="KW-1185">Reference proteome</keyword>
<dbReference type="AlphaFoldDB" id="A0A1W6MIL5"/>
<evidence type="ECO:0000313" key="3">
    <source>
        <dbReference type="EMBL" id="ARN77432.1"/>
    </source>
</evidence>
<dbReference type="PANTHER" id="PTHR23422">
    <property type="entry name" value="DIPEPTIDYL PEPTIDASE III-RELATED"/>
    <property type="match status" value="1"/>
</dbReference>
<gene>
    <name evidence="3" type="ORF">BST97_05220</name>
</gene>
<reference evidence="3 4" key="1">
    <citation type="submission" date="2016-11" db="EMBL/GenBank/DDBJ databases">
        <title>Trade-off between light-utilization and light-protection in marine flavobacteria.</title>
        <authorList>
            <person name="Kumagai Y."/>
        </authorList>
    </citation>
    <scope>NUCLEOTIDE SEQUENCE [LARGE SCALE GENOMIC DNA]</scope>
    <source>
        <strain evidence="3 4">JCM 13191</strain>
    </source>
</reference>
<dbReference type="GO" id="GO:0046872">
    <property type="term" value="F:metal ion binding"/>
    <property type="evidence" value="ECO:0007669"/>
    <property type="project" value="UniProtKB-KW"/>
</dbReference>
<dbReference type="Proteomes" id="UP000193431">
    <property type="component" value="Chromosome"/>
</dbReference>
<dbReference type="Gene3D" id="3.30.540.30">
    <property type="match status" value="2"/>
</dbReference>
<evidence type="ECO:0000313" key="4">
    <source>
        <dbReference type="Proteomes" id="UP000193431"/>
    </source>
</evidence>
<protein>
    <submittedName>
        <fullName evidence="3">Dihydrofolate reductase</fullName>
    </submittedName>
</protein>
<dbReference type="PROSITE" id="PS51257">
    <property type="entry name" value="PROKAR_LIPOPROTEIN"/>
    <property type="match status" value="1"/>
</dbReference>
<dbReference type="InterPro" id="IPR039461">
    <property type="entry name" value="Peptidase_M49"/>
</dbReference>
<dbReference type="GO" id="GO:0016787">
    <property type="term" value="F:hydrolase activity"/>
    <property type="evidence" value="ECO:0007669"/>
    <property type="project" value="UniProtKB-KW"/>
</dbReference>
<organism evidence="3 4">
    <name type="scientific">Nonlabens spongiae</name>
    <dbReference type="NCBI Taxonomy" id="331648"/>
    <lineage>
        <taxon>Bacteria</taxon>
        <taxon>Pseudomonadati</taxon>
        <taxon>Bacteroidota</taxon>
        <taxon>Flavobacteriia</taxon>
        <taxon>Flavobacteriales</taxon>
        <taxon>Flavobacteriaceae</taxon>
        <taxon>Nonlabens</taxon>
    </lineage>
</organism>
<name>A0A1W6MIL5_9FLAO</name>
<dbReference type="OrthoDB" id="9812747at2"/>
<dbReference type="PANTHER" id="PTHR23422:SF11">
    <property type="entry name" value="DIPEPTIDYL PEPTIDASE 3"/>
    <property type="match status" value="1"/>
</dbReference>
<sequence>MKNMKIAAYILAATLMVSCNNSTDEPITEVKAKTEKNNGKVTEFADIAVLHYEIPGWDELSLKQQQLVYYMTQAGLSGRDITWDQNYRHNLAIRQALENLYTNYKGDKESEAWQQFETYLNRVWFASGIHHHYSMDKMIPELPKEQLSKMMEEAGVELDTRILNLLYDDQDSKKVVLDEDKDLVLASAVNLYGPDVTTQEAKEFYGSIAVDKNEPIEVGLNSRLVKKNGELVEEIYKSGGKYGAAIDRIIYWLEKAQGVAETEAQEKALGLLIEYYKTGSLDTWDDYAIAWTNSTDGAVDWINGFIEVYNDPIAYKGSYESIVQIKDFDMSRKMEVLSKNAQWFEDHSPLMDEHKKDSVKGVSYKTVNVAGEAGDASPATPIGVNLPNNVWIRNVHGSKSVSLGNIIAAYNGAGSTGKLEEFAHDEEEIELEKKYGALADKLHTALHEVVGHASGQINPGVGTPKETLGSYKSTIEEGRADLFGLYYLMDPKLEELGLVEDWKKTGMAAYDGYIRNGLMTQLTRLEVGQNVEEAHMRNRQWVSAWAYERGEENGVIEKVTKDGKTYYDIKDYKALREIFGELLRETQRMTSEGDFEAAKALVEDYGVKVDQDIHQEVKDRASKFEAPAYSGFVNPMIVPVEENGEITGFEIKQPDSFAEQMLTYSETYGFLNSMDTNMSSEENTSTN</sequence>